<dbReference type="EMBL" id="JAZDQT010000001">
    <property type="protein sequence ID" value="MEE1943989.1"/>
    <property type="molecule type" value="Genomic_DNA"/>
</dbReference>
<evidence type="ECO:0000313" key="5">
    <source>
        <dbReference type="Proteomes" id="UP001336835"/>
    </source>
</evidence>
<dbReference type="Pfam" id="PF05569">
    <property type="entry name" value="Peptidase_M56"/>
    <property type="match status" value="1"/>
</dbReference>
<dbReference type="InterPro" id="IPR008756">
    <property type="entry name" value="Peptidase_M56"/>
</dbReference>
<keyword evidence="2" id="KW-0812">Transmembrane</keyword>
<organism evidence="4 5">
    <name type="scientific">Pedobacter albus</name>
    <dbReference type="NCBI Taxonomy" id="3113905"/>
    <lineage>
        <taxon>Bacteria</taxon>
        <taxon>Pseudomonadati</taxon>
        <taxon>Bacteroidota</taxon>
        <taxon>Sphingobacteriia</taxon>
        <taxon>Sphingobacteriales</taxon>
        <taxon>Sphingobacteriaceae</taxon>
        <taxon>Pedobacter</taxon>
    </lineage>
</organism>
<feature type="region of interest" description="Disordered" evidence="1">
    <location>
        <begin position="506"/>
        <end position="542"/>
    </location>
</feature>
<dbReference type="InterPro" id="IPR052173">
    <property type="entry name" value="Beta-lactam_resp_regulator"/>
</dbReference>
<evidence type="ECO:0000256" key="2">
    <source>
        <dbReference type="SAM" id="Phobius"/>
    </source>
</evidence>
<feature type="transmembrane region" description="Helical" evidence="2">
    <location>
        <begin position="53"/>
        <end position="71"/>
    </location>
</feature>
<evidence type="ECO:0000313" key="4">
    <source>
        <dbReference type="EMBL" id="MEE1943989.1"/>
    </source>
</evidence>
<comment type="caution">
    <text evidence="4">The sequence shown here is derived from an EMBL/GenBank/DDBJ whole genome shotgun (WGS) entry which is preliminary data.</text>
</comment>
<accession>A0ABU7I405</accession>
<feature type="domain" description="Peptidase M56" evidence="3">
    <location>
        <begin position="29"/>
        <end position="313"/>
    </location>
</feature>
<name>A0ABU7I405_9SPHI</name>
<feature type="transmembrane region" description="Helical" evidence="2">
    <location>
        <begin position="329"/>
        <end position="348"/>
    </location>
</feature>
<feature type="compositionally biased region" description="Polar residues" evidence="1">
    <location>
        <begin position="569"/>
        <end position="583"/>
    </location>
</feature>
<feature type="region of interest" description="Disordered" evidence="1">
    <location>
        <begin position="564"/>
        <end position="592"/>
    </location>
</feature>
<feature type="region of interest" description="Disordered" evidence="1">
    <location>
        <begin position="367"/>
        <end position="390"/>
    </location>
</feature>
<protein>
    <submittedName>
        <fullName evidence="4">M56 family metallopeptidase</fullName>
    </submittedName>
</protein>
<evidence type="ECO:0000256" key="1">
    <source>
        <dbReference type="SAM" id="MobiDB-lite"/>
    </source>
</evidence>
<sequence length="659" mass="73476">MKSLFVNLIPENWLHAIGAALFHSLWIGVVLSVITALLLSVSRKSSSAMRYKLLVGCLLLFVAGVGASFVYELGNEATKSAIPVATQANAQPIVVQQGAAMVPAGNQFDFKIHNLMDLWNAYSAQIVLIWFLIICAKSIHLWVGLSGIAFLKKNQTFDAGKFWEVKVIEIGHKLGMSKAIKLVQSGIAKVPMVVGHFKPVILLPLGLINGLSIAEVEAILAHELAHVKRRDYLVNLLQNLLEIVFFFNPAVLWMSKLIRTEREHCCDDLALQCVGDKKNYVNALLYCQEFQAGAPGYAMALTGGKNQLLDRVKRMLFDTRSSLNKMEKAILAMALVTVFICSAAFTQVHTAMAAGSLNNLGLFQDKPKKQQDTAQNKKNNAKAKAKPTSKTVIKQREVVTENGVVVKDETREVNAADKSRYIADSLSYERHKALYKQNQLQNNAEYKKAQEDAKKQQQYYEREQQRYDRSQKLYDQRARTQSEIERKAADIERKRAEIDKQMADSYRTQNTNRNRNLRLDSARRKLSPLAKPLPTPRTPLTPATPLTPLQGNLDVPAAVNPPATPVAPKTSTKVGRTTESISVTDGGDMSGKEFSDQVNREMLKDGIIKTTNNLSYRLDGTSFVVNGHAIDAETHQKYKAKYLKKPGTALVYNYEVRSK</sequence>
<dbReference type="PANTHER" id="PTHR34978:SF3">
    <property type="entry name" value="SLR0241 PROTEIN"/>
    <property type="match status" value="1"/>
</dbReference>
<keyword evidence="5" id="KW-1185">Reference proteome</keyword>
<evidence type="ECO:0000259" key="3">
    <source>
        <dbReference type="Pfam" id="PF05569"/>
    </source>
</evidence>
<dbReference type="CDD" id="cd07341">
    <property type="entry name" value="M56_BlaR1_MecR1_like"/>
    <property type="match status" value="1"/>
</dbReference>
<proteinExistence type="predicted"/>
<gene>
    <name evidence="4" type="ORF">VRU48_02640</name>
</gene>
<feature type="transmembrane region" description="Helical" evidence="2">
    <location>
        <begin position="126"/>
        <end position="151"/>
    </location>
</feature>
<dbReference type="Gene3D" id="3.30.2010.10">
    <property type="entry name" value="Metalloproteases ('zincins'), catalytic domain"/>
    <property type="match status" value="1"/>
</dbReference>
<feature type="transmembrane region" description="Helical" evidence="2">
    <location>
        <begin position="20"/>
        <end position="41"/>
    </location>
</feature>
<dbReference type="RefSeq" id="WP_330106374.1">
    <property type="nucleotide sequence ID" value="NZ_JAZDQT010000001.1"/>
</dbReference>
<dbReference type="Proteomes" id="UP001336835">
    <property type="component" value="Unassembled WGS sequence"/>
</dbReference>
<keyword evidence="2" id="KW-1133">Transmembrane helix</keyword>
<keyword evidence="2" id="KW-0472">Membrane</keyword>
<feature type="region of interest" description="Disordered" evidence="1">
    <location>
        <begin position="445"/>
        <end position="487"/>
    </location>
</feature>
<reference evidence="4 5" key="1">
    <citation type="submission" date="2024-01" db="EMBL/GenBank/DDBJ databases">
        <title>Pedobacter sp. nov., isolated from fresh soil.</title>
        <authorList>
            <person name="Le N.T.T."/>
        </authorList>
    </citation>
    <scope>NUCLEOTIDE SEQUENCE [LARGE SCALE GENOMIC DNA]</scope>
    <source>
        <strain evidence="4 5">KR3-3</strain>
    </source>
</reference>
<dbReference type="PANTHER" id="PTHR34978">
    <property type="entry name" value="POSSIBLE SENSOR-TRANSDUCER PROTEIN BLAR"/>
    <property type="match status" value="1"/>
</dbReference>